<dbReference type="AlphaFoldDB" id="A0A412X6N9"/>
<evidence type="ECO:0000313" key="5">
    <source>
        <dbReference type="EMBL" id="RHM40917.1"/>
    </source>
</evidence>
<feature type="transmembrane region" description="Helical" evidence="1">
    <location>
        <begin position="9"/>
        <end position="28"/>
    </location>
</feature>
<evidence type="ECO:0008006" key="10">
    <source>
        <dbReference type="Google" id="ProtNLM"/>
    </source>
</evidence>
<dbReference type="Proteomes" id="UP000286063">
    <property type="component" value="Unassembled WGS sequence"/>
</dbReference>
<evidence type="ECO:0000313" key="9">
    <source>
        <dbReference type="Proteomes" id="UP000654720"/>
    </source>
</evidence>
<keyword evidence="1" id="KW-0812">Transmembrane</keyword>
<feature type="transmembrane region" description="Helical" evidence="1">
    <location>
        <begin position="73"/>
        <end position="91"/>
    </location>
</feature>
<evidence type="ECO:0000313" key="8">
    <source>
        <dbReference type="Proteomes" id="UP000286063"/>
    </source>
</evidence>
<dbReference type="Proteomes" id="UP000654720">
    <property type="component" value="Chromosome"/>
</dbReference>
<proteinExistence type="predicted"/>
<feature type="transmembrane region" description="Helical" evidence="1">
    <location>
        <begin position="34"/>
        <end position="53"/>
    </location>
</feature>
<name>A0A412X6N9_9BACT</name>
<evidence type="ECO:0000313" key="2">
    <source>
        <dbReference type="EMBL" id="QRO48376.1"/>
    </source>
</evidence>
<keyword evidence="1" id="KW-0472">Membrane</keyword>
<dbReference type="GeneID" id="93099056"/>
<dbReference type="RefSeq" id="WP_027202160.1">
    <property type="nucleotide sequence ID" value="NZ_CABJDM010000025.1"/>
</dbReference>
<protein>
    <recommendedName>
        <fullName evidence="10">DUF2500 family protein</fullName>
    </recommendedName>
</protein>
<evidence type="ECO:0000313" key="3">
    <source>
        <dbReference type="EMBL" id="RGV36667.1"/>
    </source>
</evidence>
<keyword evidence="9" id="KW-1185">Reference proteome</keyword>
<dbReference type="OrthoDB" id="1007507at2"/>
<evidence type="ECO:0000313" key="6">
    <source>
        <dbReference type="Proteomes" id="UP000283589"/>
    </source>
</evidence>
<accession>A0A412X6N9</accession>
<evidence type="ECO:0000313" key="7">
    <source>
        <dbReference type="Proteomes" id="UP000286038"/>
    </source>
</evidence>
<keyword evidence="1" id="KW-1133">Transmembrane helix</keyword>
<organism evidence="3 6">
    <name type="scientific">Butyricimonas virosa</name>
    <dbReference type="NCBI Taxonomy" id="544645"/>
    <lineage>
        <taxon>Bacteria</taxon>
        <taxon>Pseudomonadati</taxon>
        <taxon>Bacteroidota</taxon>
        <taxon>Bacteroidia</taxon>
        <taxon>Bacteroidales</taxon>
        <taxon>Odoribacteraceae</taxon>
        <taxon>Butyricimonas</taxon>
    </lineage>
</organism>
<dbReference type="EMBL" id="QSCR01000032">
    <property type="protein sequence ID" value="RGY14110.1"/>
    <property type="molecule type" value="Genomic_DNA"/>
</dbReference>
<dbReference type="EMBL" id="QRZA01000001">
    <property type="protein sequence ID" value="RGV36667.1"/>
    <property type="molecule type" value="Genomic_DNA"/>
</dbReference>
<reference evidence="2 9" key="2">
    <citation type="submission" date="2021-02" db="EMBL/GenBank/DDBJ databases">
        <title>FDA dAtabase for Regulatory Grade micrObial Sequences (FDA-ARGOS): Supporting development and validation of Infectious Disease Dx tests.</title>
        <authorList>
            <person name="Carlson P."/>
            <person name="Fischbach M."/>
            <person name="Hastie J."/>
            <person name="Bilen M."/>
            <person name="Cheng A."/>
            <person name="Tallon L."/>
            <person name="Sadzewicz L."/>
            <person name="Zhao X."/>
            <person name="Boylan J."/>
            <person name="Ott S."/>
            <person name="Bowen H."/>
            <person name="Vavikolanu K."/>
            <person name="Mehta A."/>
            <person name="Aluvathingal J."/>
            <person name="Nadendla S."/>
            <person name="Yan Y."/>
            <person name="Sichtig H."/>
        </authorList>
    </citation>
    <scope>NUCLEOTIDE SEQUENCE [LARGE SCALE GENOMIC DNA]</scope>
    <source>
        <strain evidence="2 9">FDAARGOS_1229</strain>
    </source>
</reference>
<dbReference type="Proteomes" id="UP000286038">
    <property type="component" value="Unassembled WGS sequence"/>
</dbReference>
<gene>
    <name evidence="3" type="ORF">DWW18_00240</name>
    <name evidence="5" type="ORF">DWZ68_15040</name>
    <name evidence="4" type="ORF">DXA50_15280</name>
    <name evidence="2" type="ORF">I6J59_10355</name>
</gene>
<dbReference type="EMBL" id="QRPV01000025">
    <property type="protein sequence ID" value="RHM40917.1"/>
    <property type="molecule type" value="Genomic_DNA"/>
</dbReference>
<evidence type="ECO:0000313" key="4">
    <source>
        <dbReference type="EMBL" id="RGY14110.1"/>
    </source>
</evidence>
<dbReference type="EMBL" id="CP069450">
    <property type="protein sequence ID" value="QRO48376.1"/>
    <property type="molecule type" value="Genomic_DNA"/>
</dbReference>
<reference evidence="6 7" key="1">
    <citation type="submission" date="2018-08" db="EMBL/GenBank/DDBJ databases">
        <title>A genome reference for cultivated species of the human gut microbiota.</title>
        <authorList>
            <person name="Zou Y."/>
            <person name="Xue W."/>
            <person name="Luo G."/>
        </authorList>
    </citation>
    <scope>NUCLEOTIDE SEQUENCE [LARGE SCALE GENOMIC DNA]</scope>
    <source>
        <strain evidence="3 6">AF14-49</strain>
        <strain evidence="5 7">AF34-33</strain>
        <strain evidence="4 8">OF02-7</strain>
    </source>
</reference>
<sequence length="180" mass="20908">MKALFFKIVPYVTMLVAILAWAFGYVIYEETLIAWWEPLSMALILAIATLFLYKKWQWLTRSDNKILNGICHLFHASAFCYLMILGGNFMLADPSSTREEKVTILSKHIETHKQTRRVGKHRYVPAGERKEYYLQVIFENGTRKKLPVSLSTYNKTRTNATRTLTLEKGFFGYTIIKKGI</sequence>
<dbReference type="Proteomes" id="UP000283589">
    <property type="component" value="Unassembled WGS sequence"/>
</dbReference>
<evidence type="ECO:0000256" key="1">
    <source>
        <dbReference type="SAM" id="Phobius"/>
    </source>
</evidence>